<keyword evidence="2" id="KW-1185">Reference proteome</keyword>
<evidence type="ECO:0000313" key="2">
    <source>
        <dbReference type="Proteomes" id="UP001501822"/>
    </source>
</evidence>
<name>A0ABN0VW90_9ACTN</name>
<evidence type="ECO:0000313" key="1">
    <source>
        <dbReference type="EMBL" id="GAA0318502.1"/>
    </source>
</evidence>
<organism evidence="1 2">
    <name type="scientific">Actinoallomurus spadix</name>
    <dbReference type="NCBI Taxonomy" id="79912"/>
    <lineage>
        <taxon>Bacteria</taxon>
        <taxon>Bacillati</taxon>
        <taxon>Actinomycetota</taxon>
        <taxon>Actinomycetes</taxon>
        <taxon>Streptosporangiales</taxon>
        <taxon>Thermomonosporaceae</taxon>
        <taxon>Actinoallomurus</taxon>
    </lineage>
</organism>
<gene>
    <name evidence="1" type="ORF">GCM10010151_05440</name>
</gene>
<proteinExistence type="predicted"/>
<dbReference type="Proteomes" id="UP001501822">
    <property type="component" value="Unassembled WGS sequence"/>
</dbReference>
<dbReference type="RefSeq" id="WP_252800097.1">
    <property type="nucleotide sequence ID" value="NZ_BAAABM010000007.1"/>
</dbReference>
<sequence length="61" mass="6837">MSFEGEYAGLMEALNAPTVGETYEQKLDELADLVARYPAKPRKLLAQRSAPADRRGRTARR</sequence>
<dbReference type="EMBL" id="BAAABM010000007">
    <property type="protein sequence ID" value="GAA0318502.1"/>
    <property type="molecule type" value="Genomic_DNA"/>
</dbReference>
<reference evidence="1 2" key="1">
    <citation type="journal article" date="2019" name="Int. J. Syst. Evol. Microbiol.">
        <title>The Global Catalogue of Microorganisms (GCM) 10K type strain sequencing project: providing services to taxonomists for standard genome sequencing and annotation.</title>
        <authorList>
            <consortium name="The Broad Institute Genomics Platform"/>
            <consortium name="The Broad Institute Genome Sequencing Center for Infectious Disease"/>
            <person name="Wu L."/>
            <person name="Ma J."/>
        </authorList>
    </citation>
    <scope>NUCLEOTIDE SEQUENCE [LARGE SCALE GENOMIC DNA]</scope>
    <source>
        <strain evidence="1 2">JCM 3146</strain>
    </source>
</reference>
<comment type="caution">
    <text evidence="1">The sequence shown here is derived from an EMBL/GenBank/DDBJ whole genome shotgun (WGS) entry which is preliminary data.</text>
</comment>
<protein>
    <submittedName>
        <fullName evidence="1">Uncharacterized protein</fullName>
    </submittedName>
</protein>
<accession>A0ABN0VW90</accession>